<dbReference type="GO" id="GO:0046872">
    <property type="term" value="F:metal ion binding"/>
    <property type="evidence" value="ECO:0007669"/>
    <property type="project" value="InterPro"/>
</dbReference>
<dbReference type="AlphaFoldDB" id="A0A7W7YZ30"/>
<accession>A0A7W7YZ30</accession>
<proteinExistence type="inferred from homology"/>
<reference evidence="5 6" key="1">
    <citation type="submission" date="2020-08" db="EMBL/GenBank/DDBJ databases">
        <title>Genomic Encyclopedia of Type Strains, Phase IV (KMG-IV): sequencing the most valuable type-strain genomes for metagenomic binning, comparative biology and taxonomic classification.</title>
        <authorList>
            <person name="Goeker M."/>
        </authorList>
    </citation>
    <scope>NUCLEOTIDE SEQUENCE [LARGE SCALE GENOMIC DNA]</scope>
    <source>
        <strain evidence="5 6">DSM 21319</strain>
    </source>
</reference>
<evidence type="ECO:0000259" key="3">
    <source>
        <dbReference type="Pfam" id="PF00465"/>
    </source>
</evidence>
<dbReference type="Gene3D" id="3.40.50.1970">
    <property type="match status" value="1"/>
</dbReference>
<dbReference type="GO" id="GO:0004022">
    <property type="term" value="F:alcohol dehydrogenase (NAD+) activity"/>
    <property type="evidence" value="ECO:0007669"/>
    <property type="project" value="TreeGrafter"/>
</dbReference>
<dbReference type="PANTHER" id="PTHR11496:SF102">
    <property type="entry name" value="ALCOHOL DEHYDROGENASE 4"/>
    <property type="match status" value="1"/>
</dbReference>
<dbReference type="Pfam" id="PF00465">
    <property type="entry name" value="Fe-ADH"/>
    <property type="match status" value="1"/>
</dbReference>
<evidence type="ECO:0000313" key="6">
    <source>
        <dbReference type="Proteomes" id="UP000535406"/>
    </source>
</evidence>
<dbReference type="Proteomes" id="UP000535406">
    <property type="component" value="Unassembled WGS sequence"/>
</dbReference>
<dbReference type="InterPro" id="IPR001670">
    <property type="entry name" value="ADH_Fe/GldA"/>
</dbReference>
<organism evidence="5 6">
    <name type="scientific">Shinella fusca</name>
    <dbReference type="NCBI Taxonomy" id="544480"/>
    <lineage>
        <taxon>Bacteria</taxon>
        <taxon>Pseudomonadati</taxon>
        <taxon>Pseudomonadota</taxon>
        <taxon>Alphaproteobacteria</taxon>
        <taxon>Hyphomicrobiales</taxon>
        <taxon>Rhizobiaceae</taxon>
        <taxon>Shinella</taxon>
    </lineage>
</organism>
<keyword evidence="6" id="KW-1185">Reference proteome</keyword>
<dbReference type="InterPro" id="IPR056798">
    <property type="entry name" value="ADH_Fe_C"/>
</dbReference>
<evidence type="ECO:0000256" key="1">
    <source>
        <dbReference type="ARBA" id="ARBA00007358"/>
    </source>
</evidence>
<evidence type="ECO:0000259" key="4">
    <source>
        <dbReference type="Pfam" id="PF25137"/>
    </source>
</evidence>
<dbReference type="Pfam" id="PF25137">
    <property type="entry name" value="ADH_Fe_C"/>
    <property type="match status" value="1"/>
</dbReference>
<name>A0A7W7YZ30_9HYPH</name>
<feature type="domain" description="Alcohol dehydrogenase iron-type/glycerol dehydrogenase GldA" evidence="3">
    <location>
        <begin position="10"/>
        <end position="174"/>
    </location>
</feature>
<dbReference type="SUPFAM" id="SSF56796">
    <property type="entry name" value="Dehydroquinate synthase-like"/>
    <property type="match status" value="1"/>
</dbReference>
<evidence type="ECO:0000256" key="2">
    <source>
        <dbReference type="ARBA" id="ARBA00023002"/>
    </source>
</evidence>
<protein>
    <submittedName>
        <fullName evidence="5">Alcohol dehydrogenase class IV</fullName>
    </submittedName>
</protein>
<comment type="similarity">
    <text evidence="1">Belongs to the iron-containing alcohol dehydrogenase family.</text>
</comment>
<gene>
    <name evidence="5" type="ORF">HNQ66_004232</name>
</gene>
<dbReference type="RefSeq" id="WP_184146439.1">
    <property type="nucleotide sequence ID" value="NZ_JACHIK010000021.1"/>
</dbReference>
<feature type="domain" description="Fe-containing alcohol dehydrogenase-like C-terminal" evidence="4">
    <location>
        <begin position="185"/>
        <end position="306"/>
    </location>
</feature>
<keyword evidence="2" id="KW-0560">Oxidoreductase</keyword>
<sequence>MTFATSFVPDIRFGEGVHAGIAASASALETRSALVVIDGFLAASGLGEQLAAQFAAEGIAAEFFSGFAGEPKLAHVQAASVAARGKDLVVGIGGGSALDIAKIAACLAVADEGPMHYALAANPLPKRPLRKIMVPTTAGTGSETSATTIFAGPEGRKLWIWGPETKADLVLLDPALTVTLPADLTAWCGLDAFVHAFEAATNRNAHAGAALYAHSALSLLTVALETAVRSPMDIEARGKILLGSCYAGIAIDNCGTAIAHNISHALAGLTPVHHGLATALGFEATLEWLVEAGTADLAAAARACGLADAATLPAFVTGLMDRCGIVRALPKAFSAFSAGDLAREMRAPENQPMRRATIRDVTDADIDAIAARMMALPKTL</sequence>
<evidence type="ECO:0000313" key="5">
    <source>
        <dbReference type="EMBL" id="MBB5044805.1"/>
    </source>
</evidence>
<comment type="caution">
    <text evidence="5">The sequence shown here is derived from an EMBL/GenBank/DDBJ whole genome shotgun (WGS) entry which is preliminary data.</text>
</comment>
<dbReference type="PANTHER" id="PTHR11496">
    <property type="entry name" value="ALCOHOL DEHYDROGENASE"/>
    <property type="match status" value="1"/>
</dbReference>
<dbReference type="Gene3D" id="1.20.1090.10">
    <property type="entry name" value="Dehydroquinate synthase-like - alpha domain"/>
    <property type="match status" value="1"/>
</dbReference>
<dbReference type="InterPro" id="IPR039697">
    <property type="entry name" value="Alcohol_dehydrogenase_Fe"/>
</dbReference>
<dbReference type="EMBL" id="JACHIK010000021">
    <property type="protein sequence ID" value="MBB5044805.1"/>
    <property type="molecule type" value="Genomic_DNA"/>
</dbReference>